<dbReference type="Pfam" id="PF02636">
    <property type="entry name" value="Methyltransf_28"/>
    <property type="match status" value="1"/>
</dbReference>
<dbReference type="AlphaFoldDB" id="A0A502BRV1"/>
<keyword evidence="4" id="KW-1185">Reference proteome</keyword>
<keyword evidence="2 3" id="KW-0808">Transferase</keyword>
<comment type="caution">
    <text evidence="3">The sequence shown here is derived from an EMBL/GenBank/DDBJ whole genome shotgun (WGS) entry which is preliminary data.</text>
</comment>
<evidence type="ECO:0000256" key="2">
    <source>
        <dbReference type="ARBA" id="ARBA00022679"/>
    </source>
</evidence>
<protein>
    <submittedName>
        <fullName evidence="3">Class I SAM-dependent methyltransferase</fullName>
    </submittedName>
</protein>
<evidence type="ECO:0000313" key="4">
    <source>
        <dbReference type="Proteomes" id="UP000315388"/>
    </source>
</evidence>
<dbReference type="InterPro" id="IPR003788">
    <property type="entry name" value="NDUFAF7"/>
</dbReference>
<dbReference type="SUPFAM" id="SSF53335">
    <property type="entry name" value="S-adenosyl-L-methionine-dependent methyltransferases"/>
    <property type="match status" value="1"/>
</dbReference>
<evidence type="ECO:0000256" key="1">
    <source>
        <dbReference type="ARBA" id="ARBA00022603"/>
    </source>
</evidence>
<proteinExistence type="predicted"/>
<dbReference type="GO" id="GO:0035243">
    <property type="term" value="F:protein-arginine omega-N symmetric methyltransferase activity"/>
    <property type="evidence" value="ECO:0007669"/>
    <property type="project" value="TreeGrafter"/>
</dbReference>
<name>A0A502BRV1_9HYPH</name>
<dbReference type="GO" id="GO:0032259">
    <property type="term" value="P:methylation"/>
    <property type="evidence" value="ECO:0007669"/>
    <property type="project" value="UniProtKB-KW"/>
</dbReference>
<evidence type="ECO:0000313" key="3">
    <source>
        <dbReference type="EMBL" id="TPF76550.1"/>
    </source>
</evidence>
<dbReference type="PANTHER" id="PTHR12049:SF7">
    <property type="entry name" value="PROTEIN ARGININE METHYLTRANSFERASE NDUFAF7, MITOCHONDRIAL"/>
    <property type="match status" value="1"/>
</dbReference>
<sequence>MPDTSLKDRLKRLIRTTGPISIADYMAACLGDREAGYYTTREPFGRDGDFITAPEISQMFGELIGIWCVGVGEGFERPANAILCEIGPGRGTLMSDMLRTITRLAPQISHSMRVAMVETSPRLIEKQKQTLADQKISIEWYEKFSDIPEGPLILVSNELFDAIPFRQFVKSNGRFVERMIALDENGEFHFVSGAAGIDEALLPAGHQAAPEGTIFEAAPARTALMQQIAQRIIASHGAALTIDYGHLQSGFGDTLQAMLKHNYDDVFAHPGEADLTSHVDFDMLEKTARNCGCMTATMTQGDFLLSMGLIDRAGRLGSGRDEAFQNKIREDAERLAAPDQMGTLFKVLAISDSKTPIFPFNTN</sequence>
<dbReference type="RefSeq" id="WP_140903763.1">
    <property type="nucleotide sequence ID" value="NZ_JBHTMD010000020.1"/>
</dbReference>
<dbReference type="PANTHER" id="PTHR12049">
    <property type="entry name" value="PROTEIN ARGININE METHYLTRANSFERASE NDUFAF7, MITOCHONDRIAL"/>
    <property type="match status" value="1"/>
</dbReference>
<dbReference type="InterPro" id="IPR038375">
    <property type="entry name" value="NDUFAF7_sf"/>
</dbReference>
<dbReference type="InterPro" id="IPR029063">
    <property type="entry name" value="SAM-dependent_MTases_sf"/>
</dbReference>
<reference evidence="3 4" key="1">
    <citation type="journal article" date="2003" name="Int. J. Syst. Evol. Microbiol.">
        <title>Towards a standardized format for the description of a novel species (of an established genus): Ochrobactrum gallinifaecis sp. nov.</title>
        <authorList>
            <person name="Kampfer P."/>
            <person name="Buczolits S."/>
            <person name="Albrecht A."/>
            <person name="Busse H.J."/>
            <person name="Stackebrandt E."/>
        </authorList>
    </citation>
    <scope>NUCLEOTIDE SEQUENCE [LARGE SCALE GENOMIC DNA]</scope>
    <source>
        <strain evidence="3 4">ISO 196</strain>
    </source>
</reference>
<dbReference type="EMBL" id="VEWJ01000002">
    <property type="protein sequence ID" value="TPF76550.1"/>
    <property type="molecule type" value="Genomic_DNA"/>
</dbReference>
<dbReference type="Gene3D" id="3.40.50.12710">
    <property type="match status" value="1"/>
</dbReference>
<organism evidence="3 4">
    <name type="scientific">Brucella gallinifaecis</name>
    <dbReference type="NCBI Taxonomy" id="215590"/>
    <lineage>
        <taxon>Bacteria</taxon>
        <taxon>Pseudomonadati</taxon>
        <taxon>Pseudomonadota</taxon>
        <taxon>Alphaproteobacteria</taxon>
        <taxon>Hyphomicrobiales</taxon>
        <taxon>Brucellaceae</taxon>
        <taxon>Brucella/Ochrobactrum group</taxon>
        <taxon>Brucella</taxon>
    </lineage>
</organism>
<keyword evidence="1 3" id="KW-0489">Methyltransferase</keyword>
<gene>
    <name evidence="3" type="ORF">FHY56_03365</name>
</gene>
<dbReference type="Proteomes" id="UP000315388">
    <property type="component" value="Unassembled WGS sequence"/>
</dbReference>
<accession>A0A502BRV1</accession>
<dbReference type="OrthoDB" id="9794208at2"/>